<dbReference type="EMBL" id="DTLS01000162">
    <property type="protein sequence ID" value="HGZ60663.1"/>
    <property type="molecule type" value="Genomic_DNA"/>
</dbReference>
<keyword evidence="1" id="KW-0175">Coiled coil</keyword>
<comment type="caution">
    <text evidence="2">The sequence shown here is derived from an EMBL/GenBank/DDBJ whole genome shotgun (WGS) entry which is preliminary data.</text>
</comment>
<gene>
    <name evidence="2" type="ORF">ENW83_05635</name>
</gene>
<feature type="coiled-coil region" evidence="1">
    <location>
        <begin position="89"/>
        <end position="116"/>
    </location>
</feature>
<evidence type="ECO:0000256" key="1">
    <source>
        <dbReference type="SAM" id="Coils"/>
    </source>
</evidence>
<evidence type="ECO:0000313" key="2">
    <source>
        <dbReference type="EMBL" id="HGZ60663.1"/>
    </source>
</evidence>
<accession>A0A7J3SMU3</accession>
<dbReference type="AlphaFoldDB" id="A0A7J3SMU3"/>
<protein>
    <submittedName>
        <fullName evidence="2">Uncharacterized protein</fullName>
    </submittedName>
</protein>
<proteinExistence type="predicted"/>
<organism evidence="2">
    <name type="scientific">Fervidicoccus fontis</name>
    <dbReference type="NCBI Taxonomy" id="683846"/>
    <lineage>
        <taxon>Archaea</taxon>
        <taxon>Thermoproteota</taxon>
        <taxon>Thermoprotei</taxon>
        <taxon>Fervidicoccales</taxon>
        <taxon>Fervidicoccaceae</taxon>
        <taxon>Fervidicoccus</taxon>
    </lineage>
</organism>
<sequence>MSFRYLWLDLHRRAVEIGPLDDGSYVYFADTFIQCHKIPEGNVEVQLKVEGGVSLCEIPLSPSGEIQRYLEVLIDEEYGIVQVISIELKAKERIDEEKLKEEVKSAEEEIREACLSSH</sequence>
<reference evidence="2" key="1">
    <citation type="journal article" date="2020" name="mSystems">
        <title>Genome- and Community-Level Interaction Insights into Carbon Utilization and Element Cycling Functions of Hydrothermarchaeota in Hydrothermal Sediment.</title>
        <authorList>
            <person name="Zhou Z."/>
            <person name="Liu Y."/>
            <person name="Xu W."/>
            <person name="Pan J."/>
            <person name="Luo Z.H."/>
            <person name="Li M."/>
        </authorList>
    </citation>
    <scope>NUCLEOTIDE SEQUENCE [LARGE SCALE GENOMIC DNA]</scope>
    <source>
        <strain evidence="2">SpSt-885</strain>
    </source>
</reference>
<name>A0A7J3SMU3_9CREN</name>